<accession>A0A180G312</accession>
<protein>
    <submittedName>
        <fullName evidence="2 3">Uncharacterized protein</fullName>
    </submittedName>
</protein>
<dbReference type="AlphaFoldDB" id="A0A180G312"/>
<dbReference type="EMBL" id="ADAS02000624">
    <property type="protein sequence ID" value="OAV87051.1"/>
    <property type="molecule type" value="Genomic_DNA"/>
</dbReference>
<feature type="compositionally biased region" description="Low complexity" evidence="1">
    <location>
        <begin position="447"/>
        <end position="458"/>
    </location>
</feature>
<dbReference type="EnsemblFungi" id="PTTG_05482-t43_1">
    <property type="protein sequence ID" value="PTTG_05482-t43_1-p1"/>
    <property type="gene ID" value="PTTG_05482"/>
</dbReference>
<feature type="region of interest" description="Disordered" evidence="1">
    <location>
        <begin position="47"/>
        <end position="70"/>
    </location>
</feature>
<gene>
    <name evidence="2" type="ORF">PTTG_05482</name>
</gene>
<organism evidence="2">
    <name type="scientific">Puccinia triticina (isolate 1-1 / race 1 (BBBD))</name>
    <name type="common">Brown leaf rust fungus</name>
    <dbReference type="NCBI Taxonomy" id="630390"/>
    <lineage>
        <taxon>Eukaryota</taxon>
        <taxon>Fungi</taxon>
        <taxon>Dikarya</taxon>
        <taxon>Basidiomycota</taxon>
        <taxon>Pucciniomycotina</taxon>
        <taxon>Pucciniomycetes</taxon>
        <taxon>Pucciniales</taxon>
        <taxon>Pucciniaceae</taxon>
        <taxon>Puccinia</taxon>
    </lineage>
</organism>
<evidence type="ECO:0000313" key="3">
    <source>
        <dbReference type="EnsemblFungi" id="PTTG_05482-t43_1-p1"/>
    </source>
</evidence>
<reference evidence="2" key="1">
    <citation type="submission" date="2009-11" db="EMBL/GenBank/DDBJ databases">
        <authorList>
            <consortium name="The Broad Institute Genome Sequencing Platform"/>
            <person name="Ward D."/>
            <person name="Feldgarden M."/>
            <person name="Earl A."/>
            <person name="Young S.K."/>
            <person name="Zeng Q."/>
            <person name="Koehrsen M."/>
            <person name="Alvarado L."/>
            <person name="Berlin A."/>
            <person name="Bochicchio J."/>
            <person name="Borenstein D."/>
            <person name="Chapman S.B."/>
            <person name="Chen Z."/>
            <person name="Engels R."/>
            <person name="Freedman E."/>
            <person name="Gellesch M."/>
            <person name="Goldberg J."/>
            <person name="Griggs A."/>
            <person name="Gujja S."/>
            <person name="Heilman E."/>
            <person name="Heiman D."/>
            <person name="Hepburn T."/>
            <person name="Howarth C."/>
            <person name="Jen D."/>
            <person name="Larson L."/>
            <person name="Lewis B."/>
            <person name="Mehta T."/>
            <person name="Park D."/>
            <person name="Pearson M."/>
            <person name="Roberts A."/>
            <person name="Saif S."/>
            <person name="Shea T."/>
            <person name="Shenoy N."/>
            <person name="Sisk P."/>
            <person name="Stolte C."/>
            <person name="Sykes S."/>
            <person name="Thomson T."/>
            <person name="Walk T."/>
            <person name="White J."/>
            <person name="Yandava C."/>
            <person name="Izard J."/>
            <person name="Baranova O.V."/>
            <person name="Blanton J.M."/>
            <person name="Tanner A.C."/>
            <person name="Dewhirst F.E."/>
            <person name="Haas B."/>
            <person name="Nusbaum C."/>
            <person name="Birren B."/>
        </authorList>
    </citation>
    <scope>NUCLEOTIDE SEQUENCE [LARGE SCALE GENOMIC DNA]</scope>
    <source>
        <strain evidence="2">1-1 BBBD Race 1</strain>
    </source>
</reference>
<dbReference type="Proteomes" id="UP000005240">
    <property type="component" value="Unassembled WGS sequence"/>
</dbReference>
<evidence type="ECO:0000313" key="4">
    <source>
        <dbReference type="Proteomes" id="UP000005240"/>
    </source>
</evidence>
<dbReference type="VEuPathDB" id="FungiDB:PTTG_05482"/>
<evidence type="ECO:0000256" key="1">
    <source>
        <dbReference type="SAM" id="MobiDB-lite"/>
    </source>
</evidence>
<feature type="region of interest" description="Disordered" evidence="1">
    <location>
        <begin position="423"/>
        <end position="458"/>
    </location>
</feature>
<proteinExistence type="predicted"/>
<feature type="compositionally biased region" description="Basic and acidic residues" evidence="1">
    <location>
        <begin position="52"/>
        <end position="65"/>
    </location>
</feature>
<evidence type="ECO:0000313" key="2">
    <source>
        <dbReference type="EMBL" id="OAV87051.1"/>
    </source>
</evidence>
<name>A0A180G312_PUCT1</name>
<dbReference type="OrthoDB" id="2516498at2759"/>
<reference evidence="3 4" key="3">
    <citation type="journal article" date="2017" name="G3 (Bethesda)">
        <title>Comparative analysis highlights variable genome content of wheat rusts and divergence of the mating loci.</title>
        <authorList>
            <person name="Cuomo C.A."/>
            <person name="Bakkeren G."/>
            <person name="Khalil H.B."/>
            <person name="Panwar V."/>
            <person name="Joly D."/>
            <person name="Linning R."/>
            <person name="Sakthikumar S."/>
            <person name="Song X."/>
            <person name="Adiconis X."/>
            <person name="Fan L."/>
            <person name="Goldberg J.M."/>
            <person name="Levin J.Z."/>
            <person name="Young S."/>
            <person name="Zeng Q."/>
            <person name="Anikster Y."/>
            <person name="Bruce M."/>
            <person name="Wang M."/>
            <person name="Yin C."/>
            <person name="McCallum B."/>
            <person name="Szabo L.J."/>
            <person name="Hulbert S."/>
            <person name="Chen X."/>
            <person name="Fellers J.P."/>
        </authorList>
    </citation>
    <scope>NUCLEOTIDE SEQUENCE</scope>
    <source>
        <strain evidence="3">isolate 1-1 / race 1 (BBBD)</strain>
        <strain evidence="4">Isolate 1-1 / race 1 (BBBD)</strain>
    </source>
</reference>
<keyword evidence="4" id="KW-1185">Reference proteome</keyword>
<reference evidence="3" key="4">
    <citation type="submission" date="2025-05" db="UniProtKB">
        <authorList>
            <consortium name="EnsemblFungi"/>
        </authorList>
    </citation>
    <scope>IDENTIFICATION</scope>
    <source>
        <strain evidence="3">isolate 1-1 / race 1 (BBBD)</strain>
    </source>
</reference>
<sequence>MKQASTSKSIGTANWAIGNASYHNRLAEDIAMLQDGFEKLPLSPEITNAGQQKDKGPAQRNRDSGLVDSRGLPPHFDPCLPFTRSVVPTPQQAAPPRQADPSPQVLCNAQLAKEVRDFEEAEFHLRQSKLVGSTISLANSQFRAANILKPDGLNFGNWYQNLAKVSRVHLKAARFFFKECDNSTYEKISRAVMIASVDHSLVAELQTYQTCHEMYNTLVTKFKTPLRAAQMNIFNKFRAFKVDPEGHNAGIALTLRNLHTEWTLINVTFGINSFLGFVLQSAVMDSSAEYKKAFELRVKQLVQNDKKGWCPTFDLIMTALDICKDQHKHAVEFAGMASTAFTSPHPPASLMASTQLDNHFDVLAFLADIDEREWVDALDFYALTAHKCWQHHLWLSTKWPPARLATLPTDKLQAKLSPAITEPATFQESGGPLPPKVLAGNKPANRAAQQQAPASSAASQGGVLAHVVEVNALPNDPDSLDFHSMALGEDLLQAEPAQQSLGWVP</sequence>
<reference evidence="2" key="2">
    <citation type="submission" date="2016-05" db="EMBL/GenBank/DDBJ databases">
        <title>Comparative analysis highlights variable genome content of wheat rusts and divergence of the mating loci.</title>
        <authorList>
            <person name="Cuomo C.A."/>
            <person name="Bakkeren G."/>
            <person name="Szabo L."/>
            <person name="Khalil H."/>
            <person name="Joly D."/>
            <person name="Goldberg J."/>
            <person name="Young S."/>
            <person name="Zeng Q."/>
            <person name="Fellers J."/>
        </authorList>
    </citation>
    <scope>NUCLEOTIDE SEQUENCE [LARGE SCALE GENOMIC DNA]</scope>
    <source>
        <strain evidence="2">1-1 BBBD Race 1</strain>
    </source>
</reference>